<keyword evidence="1" id="KW-0732">Signal</keyword>
<dbReference type="EMBL" id="JABFCZ010000013">
    <property type="protein sequence ID" value="MBD1547161.1"/>
    <property type="molecule type" value="Genomic_DNA"/>
</dbReference>
<evidence type="ECO:0000313" key="2">
    <source>
        <dbReference type="EMBL" id="MBD1547161.1"/>
    </source>
</evidence>
<name>A0A926S651_9HYPH</name>
<reference evidence="2" key="1">
    <citation type="submission" date="2020-05" db="EMBL/GenBank/DDBJ databases">
        <title>Identification of trans-AT polyketide cluster in two marine bacteria, producers of a novel glutaramide-containing polyketide sesbanimide D and analogs.</title>
        <authorList>
            <person name="Kacar D."/>
            <person name="Rodriguez P."/>
            <person name="Canedo L."/>
            <person name="Gonzalez E."/>
            <person name="Galan B."/>
            <person name="De La Calle F."/>
            <person name="Garcia J.L."/>
        </authorList>
    </citation>
    <scope>NUCLEOTIDE SEQUENCE</scope>
    <source>
        <strain evidence="2">PHM038</strain>
    </source>
</reference>
<dbReference type="AlphaFoldDB" id="A0A926S651"/>
<evidence type="ECO:0000256" key="1">
    <source>
        <dbReference type="SAM" id="SignalP"/>
    </source>
</evidence>
<dbReference type="RefSeq" id="WP_190291918.1">
    <property type="nucleotide sequence ID" value="NZ_JABFCZ010000013.1"/>
</dbReference>
<feature type="chain" id="PRO_5037573756" evidence="1">
    <location>
        <begin position="25"/>
        <end position="87"/>
    </location>
</feature>
<dbReference type="Pfam" id="PF07076">
    <property type="entry name" value="DUF1344"/>
    <property type="match status" value="1"/>
</dbReference>
<comment type="caution">
    <text evidence="2">The sequence shown here is derived from an EMBL/GenBank/DDBJ whole genome shotgun (WGS) entry which is preliminary data.</text>
</comment>
<sequence>MRMFKRLVAVLAVMVVLPLSHAFADETTGTIVEIDPDAKSIVLDDDTVYVLPDTIDPEGLNIGDVVQITYSESDSGTLVVTALSVTN</sequence>
<proteinExistence type="predicted"/>
<dbReference type="InterPro" id="IPR009780">
    <property type="entry name" value="DUF1344"/>
</dbReference>
<gene>
    <name evidence="2" type="ORF">HK439_12905</name>
</gene>
<feature type="signal peptide" evidence="1">
    <location>
        <begin position="1"/>
        <end position="24"/>
    </location>
</feature>
<evidence type="ECO:0000313" key="3">
    <source>
        <dbReference type="Proteomes" id="UP000598467"/>
    </source>
</evidence>
<organism evidence="2 3">
    <name type="scientific">Roseibium aggregatum</name>
    <dbReference type="NCBI Taxonomy" id="187304"/>
    <lineage>
        <taxon>Bacteria</taxon>
        <taxon>Pseudomonadati</taxon>
        <taxon>Pseudomonadota</taxon>
        <taxon>Alphaproteobacteria</taxon>
        <taxon>Hyphomicrobiales</taxon>
        <taxon>Stappiaceae</taxon>
        <taxon>Roseibium</taxon>
    </lineage>
</organism>
<accession>A0A926S651</accession>
<dbReference type="Proteomes" id="UP000598467">
    <property type="component" value="Unassembled WGS sequence"/>
</dbReference>
<protein>
    <submittedName>
        <fullName evidence="2">DUF1344 domain-containing protein</fullName>
    </submittedName>
</protein>